<dbReference type="GO" id="GO:0005509">
    <property type="term" value="F:calcium ion binding"/>
    <property type="evidence" value="ECO:0007669"/>
    <property type="project" value="InterPro"/>
</dbReference>
<dbReference type="GO" id="GO:0036444">
    <property type="term" value="P:calcium import into the mitochondrion"/>
    <property type="evidence" value="ECO:0007669"/>
    <property type="project" value="TreeGrafter"/>
</dbReference>
<dbReference type="PANTHER" id="PTHR12294">
    <property type="entry name" value="EF HAND DOMAIN FAMILY A1,A2-RELATED"/>
    <property type="match status" value="1"/>
</dbReference>
<organism evidence="4 5">
    <name type="scientific">Meloidogyne incognita</name>
    <name type="common">Southern root-knot nematode worm</name>
    <name type="synonym">Oxyuris incognita</name>
    <dbReference type="NCBI Taxonomy" id="6306"/>
    <lineage>
        <taxon>Eukaryota</taxon>
        <taxon>Metazoa</taxon>
        <taxon>Ecdysozoa</taxon>
        <taxon>Nematoda</taxon>
        <taxon>Chromadorea</taxon>
        <taxon>Rhabditida</taxon>
        <taxon>Tylenchina</taxon>
        <taxon>Tylenchomorpha</taxon>
        <taxon>Tylenchoidea</taxon>
        <taxon>Meloidogynidae</taxon>
        <taxon>Meloidogyninae</taxon>
        <taxon>Meloidogyne</taxon>
        <taxon>Meloidogyne incognita group</taxon>
    </lineage>
</organism>
<proteinExistence type="predicted"/>
<keyword evidence="3" id="KW-0472">Membrane</keyword>
<evidence type="ECO:0000256" key="2">
    <source>
        <dbReference type="ARBA" id="ARBA00022737"/>
    </source>
</evidence>
<accession>A0A914NF58</accession>
<evidence type="ECO:0000256" key="1">
    <source>
        <dbReference type="ARBA" id="ARBA00004273"/>
    </source>
</evidence>
<dbReference type="Proteomes" id="UP000887563">
    <property type="component" value="Unplaced"/>
</dbReference>
<evidence type="ECO:0000256" key="3">
    <source>
        <dbReference type="ARBA" id="ARBA00023136"/>
    </source>
</evidence>
<evidence type="ECO:0000313" key="4">
    <source>
        <dbReference type="Proteomes" id="UP000887563"/>
    </source>
</evidence>
<dbReference type="InterPro" id="IPR011992">
    <property type="entry name" value="EF-hand-dom_pair"/>
</dbReference>
<reference evidence="5" key="1">
    <citation type="submission" date="2022-11" db="UniProtKB">
        <authorList>
            <consortium name="WormBaseParasite"/>
        </authorList>
    </citation>
    <scope>IDENTIFICATION</scope>
</reference>
<dbReference type="SUPFAM" id="SSF47473">
    <property type="entry name" value="EF-hand"/>
    <property type="match status" value="1"/>
</dbReference>
<dbReference type="GO" id="GO:0051560">
    <property type="term" value="P:mitochondrial calcium ion homeostasis"/>
    <property type="evidence" value="ECO:0007669"/>
    <property type="project" value="TreeGrafter"/>
</dbReference>
<dbReference type="WBParaSite" id="Minc3s05430g38231">
    <property type="protein sequence ID" value="Minc3s05430g38231"/>
    <property type="gene ID" value="Minc3s05430g38231"/>
</dbReference>
<sequence length="215" mass="25799">MSRVREQSRVSESHYAFTIAFMIFDEDDNMQIDKQEFLKIHFALFQIQYILILGTPQALESSDINLMESQLELEQCFVNADFDVDFLSRIVPTTREKFERLIHSSSFRNKNMDKDEEEQKLLEAKQSLETTLTVHLFGRSGRDSLTFQQFQNFYQHLQKELIEIEFKEFSRGKDRISAVDFARLVLRYSILHKDERSPYIRRVYERSEYDEEVFF</sequence>
<protein>
    <submittedName>
        <fullName evidence="5">Uncharacterized protein</fullName>
    </submittedName>
</protein>
<dbReference type="InterPro" id="IPR039800">
    <property type="entry name" value="MICU1/2/3"/>
</dbReference>
<keyword evidence="4" id="KW-1185">Reference proteome</keyword>
<evidence type="ECO:0000313" key="5">
    <source>
        <dbReference type="WBParaSite" id="Minc3s05430g38231"/>
    </source>
</evidence>
<name>A0A914NF58_MELIC</name>
<keyword evidence="2" id="KW-0677">Repeat</keyword>
<dbReference type="GO" id="GO:1990246">
    <property type="term" value="C:uniplex complex"/>
    <property type="evidence" value="ECO:0007669"/>
    <property type="project" value="TreeGrafter"/>
</dbReference>
<comment type="subcellular location">
    <subcellularLocation>
        <location evidence="1">Mitochondrion inner membrane</location>
    </subcellularLocation>
</comment>
<dbReference type="PANTHER" id="PTHR12294:SF13">
    <property type="entry name" value="MITOCHONDRIAL CALCIUM UPTAKE 3, ISOFORM D"/>
    <property type="match status" value="1"/>
</dbReference>
<dbReference type="AlphaFoldDB" id="A0A914NF58"/>